<dbReference type="Proteomes" id="UP000182412">
    <property type="component" value="Unassembled WGS sequence"/>
</dbReference>
<dbReference type="EMBL" id="FNJQ01000058">
    <property type="protein sequence ID" value="SDP78737.1"/>
    <property type="molecule type" value="Genomic_DNA"/>
</dbReference>
<dbReference type="InterPro" id="IPR036709">
    <property type="entry name" value="Autotransporte_beta_dom_sf"/>
</dbReference>
<proteinExistence type="predicted"/>
<dbReference type="PROSITE" id="PS51208">
    <property type="entry name" value="AUTOTRANSPORTER"/>
    <property type="match status" value="1"/>
</dbReference>
<dbReference type="RefSeq" id="WP_143005389.1">
    <property type="nucleotide sequence ID" value="NZ_FNJQ01000058.1"/>
</dbReference>
<dbReference type="SUPFAM" id="SSF103515">
    <property type="entry name" value="Autotransporter"/>
    <property type="match status" value="1"/>
</dbReference>
<dbReference type="OrthoDB" id="1666947at2"/>
<reference evidence="2 3" key="1">
    <citation type="submission" date="2016-10" db="EMBL/GenBank/DDBJ databases">
        <authorList>
            <person name="de Groot N.N."/>
        </authorList>
    </citation>
    <scope>NUCLEOTIDE SEQUENCE [LARGE SCALE GENOMIC DNA]</scope>
    <source>
        <strain evidence="2 3">S137</strain>
    </source>
</reference>
<evidence type="ECO:0000313" key="3">
    <source>
        <dbReference type="Proteomes" id="UP000182412"/>
    </source>
</evidence>
<dbReference type="Gene3D" id="2.40.128.130">
    <property type="entry name" value="Autotransporter beta-domain"/>
    <property type="match status" value="1"/>
</dbReference>
<dbReference type="SMART" id="SM00869">
    <property type="entry name" value="Autotransporter"/>
    <property type="match status" value="1"/>
</dbReference>
<feature type="domain" description="Autotransporter" evidence="1">
    <location>
        <begin position="852"/>
        <end position="1120"/>
    </location>
</feature>
<gene>
    <name evidence="2" type="ORF">SAMN05216366_1586</name>
</gene>
<sequence length="1120" mass="116979">MRKGYESKHLGQGSSCAKGRQLRKAQWRKLALGVALMTGCWQLGWMPMAEAADEVKKEITQEVLNTEDTIKDYTQEATNLTTTDGGVFAAATGAGGVNGPGGGKTITLTNNTVHLTGATINDTRAWHEPNVIAVRVTLGNNQSGSQNESYVLSGNAITLDGTIKTTGNEGGRLEGAWIICNSDYKATTITATGNSVTINADTDSSSIGSGQIAGAEIGTANTSLAEGNKVKITSGNFTNGKLIIAGALPSDRAGNSTSLRAIGNKVEISGGQFVAGIKIVGAIERGTNYFNEASQNVVTISGGTFDADTTIIGGKGTTANGNIVNINAAIKVKSITGGTGTTTNNNTVNVNKAITVESITGGDGTDSSGNTLNLGATGINVTGSVSKAQTIAVTGDIAFTDGDTVLSAGSVSNMGTLDITNANITGSGTLTLLASGTANNFNAVHLQYGSGGTADLTESDSSKVVGGASETKTINGVALNYDNAHIVKLDAANNYKNVLYTISDTMSADVSGWTGVETALPDDWEKPAGGITIEGTGFTKPDTTTNILSSNVDGFFDDAAIDDDIKYKQDTDPYVDADRNITLSGTQSQGVQVTNSGKNLTYSIDRKIDTIQLGEIDYEQDSVWLDRSSSDYNYADVTALDTSNFNMSMTDEQAAAARNGDSMTLLKANDTLVDIDEQVAGSVINYTDTPADGVTETGTITGSVKASGGNVTYTVTDKRASNLTFGAVNWTGSDALVTRPDGVSYADATVDATNISFSGVKNLTVGDAMTLIGAYDGDTLNAQGEKFTAGMSVVGTGKMSLDDDGNVIYTVSSVSGSEQSHNTLMGAAASIAALSMGNEFIDSAMEGLALPENIGKDGISCYAKIGGGKLRQQTGSHVNVNTWNAILALGHKNEQKKSTTEYGAFFEYGRGNYTTHNDNVQNGDGKAHYTGGGLLGKWASKDGLYVEGSFRAGNVREDAQNLLRDDTRAYSYNTSATYYGFHLGVGKQLAVAKDSVVDVYGKYFYNHKNGVDFTVNGDQYKIDALTSQVARLGVRYTLKRDKWNFYGDLAYEHELDGKAKGRVNGATIRGTDTSGGSARLELGATLLPTEKSPWSLDLNATGFAGKKRGISGGVSLKYLF</sequence>
<evidence type="ECO:0000313" key="2">
    <source>
        <dbReference type="EMBL" id="SDP78737.1"/>
    </source>
</evidence>
<protein>
    <recommendedName>
        <fullName evidence="1">Autotransporter domain-containing protein</fullName>
    </recommendedName>
</protein>
<evidence type="ECO:0000259" key="1">
    <source>
        <dbReference type="PROSITE" id="PS51208"/>
    </source>
</evidence>
<accession>A0A1H0VJP1</accession>
<name>A0A1H0VJP1_SELRU</name>
<dbReference type="Pfam" id="PF03797">
    <property type="entry name" value="Autotransporter"/>
    <property type="match status" value="1"/>
</dbReference>
<organism evidence="2 3">
    <name type="scientific">Selenomonas ruminantium</name>
    <dbReference type="NCBI Taxonomy" id="971"/>
    <lineage>
        <taxon>Bacteria</taxon>
        <taxon>Bacillati</taxon>
        <taxon>Bacillota</taxon>
        <taxon>Negativicutes</taxon>
        <taxon>Selenomonadales</taxon>
        <taxon>Selenomonadaceae</taxon>
        <taxon>Selenomonas</taxon>
    </lineage>
</organism>
<dbReference type="InterPro" id="IPR005546">
    <property type="entry name" value="Autotransporte_beta"/>
</dbReference>
<dbReference type="AlphaFoldDB" id="A0A1H0VJP1"/>